<name>A0A1G8BK69_BACOV</name>
<keyword evidence="5" id="KW-0998">Cell outer membrane</keyword>
<gene>
    <name evidence="8" type="ORF">SAMN05192582_100476</name>
</gene>
<evidence type="ECO:0000256" key="3">
    <source>
        <dbReference type="ARBA" id="ARBA00022729"/>
    </source>
</evidence>
<dbReference type="RefSeq" id="WP_070782493.1">
    <property type="nucleotide sequence ID" value="NZ_CAXSRA010000007.1"/>
</dbReference>
<dbReference type="Pfam" id="PF14322">
    <property type="entry name" value="SusD-like_3"/>
    <property type="match status" value="1"/>
</dbReference>
<keyword evidence="4" id="KW-0472">Membrane</keyword>
<evidence type="ECO:0000259" key="6">
    <source>
        <dbReference type="Pfam" id="PF07980"/>
    </source>
</evidence>
<dbReference type="SUPFAM" id="SSF48452">
    <property type="entry name" value="TPR-like"/>
    <property type="match status" value="1"/>
</dbReference>
<dbReference type="AlphaFoldDB" id="A0A1G8BK69"/>
<evidence type="ECO:0000313" key="8">
    <source>
        <dbReference type="EMBL" id="SDH33622.1"/>
    </source>
</evidence>
<feature type="domain" description="RagB/SusD" evidence="6">
    <location>
        <begin position="309"/>
        <end position="590"/>
    </location>
</feature>
<proteinExistence type="inferred from homology"/>
<organism evidence="8 9">
    <name type="scientific">Bacteroides ovatus</name>
    <dbReference type="NCBI Taxonomy" id="28116"/>
    <lineage>
        <taxon>Bacteria</taxon>
        <taxon>Pseudomonadati</taxon>
        <taxon>Bacteroidota</taxon>
        <taxon>Bacteroidia</taxon>
        <taxon>Bacteroidales</taxon>
        <taxon>Bacteroidaceae</taxon>
        <taxon>Bacteroides</taxon>
    </lineage>
</organism>
<evidence type="ECO:0000259" key="7">
    <source>
        <dbReference type="Pfam" id="PF14322"/>
    </source>
</evidence>
<feature type="domain" description="SusD-like N-terminal" evidence="7">
    <location>
        <begin position="61"/>
        <end position="206"/>
    </location>
</feature>
<dbReference type="GO" id="GO:0009279">
    <property type="term" value="C:cell outer membrane"/>
    <property type="evidence" value="ECO:0007669"/>
    <property type="project" value="UniProtKB-SubCell"/>
</dbReference>
<dbReference type="InterPro" id="IPR011990">
    <property type="entry name" value="TPR-like_helical_dom_sf"/>
</dbReference>
<dbReference type="Proteomes" id="UP000181870">
    <property type="component" value="Unassembled WGS sequence"/>
</dbReference>
<evidence type="ECO:0000313" key="9">
    <source>
        <dbReference type="Proteomes" id="UP000181870"/>
    </source>
</evidence>
<keyword evidence="3" id="KW-0732">Signal</keyword>
<dbReference type="InterPro" id="IPR012944">
    <property type="entry name" value="SusD_RagB_dom"/>
</dbReference>
<protein>
    <submittedName>
        <fullName evidence="8">Starch-binding associating with outer membrane</fullName>
    </submittedName>
</protein>
<accession>A0A1G8BK69</accession>
<reference evidence="8 9" key="1">
    <citation type="submission" date="2016-10" db="EMBL/GenBank/DDBJ databases">
        <authorList>
            <person name="de Groot N.N."/>
        </authorList>
    </citation>
    <scope>NUCLEOTIDE SEQUENCE [LARGE SCALE GENOMIC DNA]</scope>
    <source>
        <strain evidence="8 9">NLAE-zl-C57</strain>
    </source>
</reference>
<evidence type="ECO:0000256" key="5">
    <source>
        <dbReference type="ARBA" id="ARBA00023237"/>
    </source>
</evidence>
<evidence type="ECO:0000256" key="4">
    <source>
        <dbReference type="ARBA" id="ARBA00023136"/>
    </source>
</evidence>
<sequence length="591" mass="67056">MKKKIIFLVAAALMLNSCDDLFEPAIENFKDVEQMYDDAQYAQGFLVNVYRCVPGYYDNSEYATDDAVINQKNNAFLTMATGGWTSRLWTPINQWTNSFSSIQYINLFLENVDKVRWSDDAEKAQLFARRTKGEAYGLRGMFLYYLLRAHAGFGENGELLGVPRLTEYLTINSDLNLPRASFADCVQQIYSDLEKAEELLPWEYNDVNEVPADFQSITQDKGKYNTVMGEKSRQLFNGLIARAYRVRTALLAASPAFQDASNPASWADAANAAAAVLNYNGGLGGLDDKGVEYYSKEVVENLQKGINPKEIIWRENVSNSEAANSQEANNFPPSLNGSGNMNPSQNLVDAFPMANGYPISDIANSNYNKNNPYNGRDPRLAKYIIYNGSIAGVGDVPIYTGRKSGTDDGIDVKEQRSTRTGYYMKKRLRMDVNRALGSVTNQQHYIPRIRYTEMYLAYAEAANEAWGPKGDNGNGYSAYDVIKAIRKRAGIGGTSDPYLEQCAGDRDKMANLIRNERRLELCFEGFRFWDIRRWKENLNEPVRGIDWDRDGHSFNEFVVEERNYEDYMYYCPIPNSEILKFSNLVQNRGWK</sequence>
<comment type="subcellular location">
    <subcellularLocation>
        <location evidence="1">Cell outer membrane</location>
    </subcellularLocation>
</comment>
<evidence type="ECO:0000256" key="1">
    <source>
        <dbReference type="ARBA" id="ARBA00004442"/>
    </source>
</evidence>
<evidence type="ECO:0000256" key="2">
    <source>
        <dbReference type="ARBA" id="ARBA00006275"/>
    </source>
</evidence>
<dbReference type="Gene3D" id="1.25.40.390">
    <property type="match status" value="1"/>
</dbReference>
<dbReference type="InterPro" id="IPR033985">
    <property type="entry name" value="SusD-like_N"/>
</dbReference>
<dbReference type="EMBL" id="FNDO01000004">
    <property type="protein sequence ID" value="SDH33622.1"/>
    <property type="molecule type" value="Genomic_DNA"/>
</dbReference>
<dbReference type="Pfam" id="PF07980">
    <property type="entry name" value="SusD_RagB"/>
    <property type="match status" value="1"/>
</dbReference>
<comment type="similarity">
    <text evidence="2">Belongs to the SusD family.</text>
</comment>